<dbReference type="SMART" id="SM00220">
    <property type="entry name" value="S_TKc"/>
    <property type="match status" value="1"/>
</dbReference>
<dbReference type="Gene3D" id="1.10.510.10">
    <property type="entry name" value="Transferase(Phosphotransferase) domain 1"/>
    <property type="match status" value="1"/>
</dbReference>
<sequence length="844" mass="90179">MDLRYMNYCQPGNPFYDVPATAAADASVFPAVTGPLPEGWTRNDNTHWLLMTPPGTVLPGQGWKIHVSATLENADRVLGLVWDFCVAERVTFKFIRSAGILKMRNSKYGDRGSSGKFFTIYPGDEAQLERILRGLGDLLDGEAGPTILSDLRWRSGPLYVRYGGFVSRLGRSETGELVHCIEDPEGRLVPDVRGPSFRPPSWVELPAFLGEALTARNAATLKDFPFRATKALHFSNGGGVYQATDTRDGGTVLLKEARPLAGLDEEGADAVARLQREHWALDKLAGLDCIPPIADYRKGNEHWFLAREYVDGKPLARELLSRNPLVNDDRTEGAYAAYADWALKIVDQVERGVEAMHAKGVVFGDLHPNNILIRPDDTVSFIDLETATPVEDESAQAIGAPGFRAPAGYKGTAVDRYALGCIRIGVFLPLTVMATWSRAKVDQLIGLVTEHFPVPDGFAGQVHADLGPDPHPGQLPETDPAPLWTAPTAGSWPALRTALAEDLLASATPQREDRLFPGDVEQFSVPGGGATLAYGAAGVLWTLAELGHAPSDEHVSWLTDATARAADMGPGLYDGLSGVAYALDRLGRADEAAAVLDRVRRAPLEDADHSLFGGLAGIGLTHLHFGDTDEAARIAALIADQGPGGVAGRPRPGLLRGASGGALLMLRLYEATGGPKYLHVAGELLRHDLAEAGWSEDGDPAGSEDAAWKVPFLAFGGAGLAMVLHEAERLLPDPEFARARDALREQAGPSFMLNAGLFHGRAGALLALRHLHDGSAATRRAVDRHLDALGWHAVRCDGHLAFFGDHTLRLSADLATGSAGVLLAVEAALGDAGPGLPFLTPGPR</sequence>
<evidence type="ECO:0000256" key="1">
    <source>
        <dbReference type="ARBA" id="ARBA00012513"/>
    </source>
</evidence>
<dbReference type="PANTHER" id="PTHR43289">
    <property type="entry name" value="MITOGEN-ACTIVATED PROTEIN KINASE KINASE KINASE 20-RELATED"/>
    <property type="match status" value="1"/>
</dbReference>
<evidence type="ECO:0000256" key="2">
    <source>
        <dbReference type="ARBA" id="ARBA00022527"/>
    </source>
</evidence>
<dbReference type="InterPro" id="IPR007822">
    <property type="entry name" value="LANC-like"/>
</dbReference>
<organism evidence="8 9">
    <name type="scientific">Streptomyces katrae</name>
    <dbReference type="NCBI Taxonomy" id="68223"/>
    <lineage>
        <taxon>Bacteria</taxon>
        <taxon>Bacillati</taxon>
        <taxon>Actinomycetota</taxon>
        <taxon>Actinomycetes</taxon>
        <taxon>Kitasatosporales</taxon>
        <taxon>Streptomycetaceae</taxon>
        <taxon>Streptomyces</taxon>
    </lineage>
</organism>
<dbReference type="Pfam" id="PF25816">
    <property type="entry name" value="RamC_N"/>
    <property type="match status" value="1"/>
</dbReference>
<dbReference type="SUPFAM" id="SSF56112">
    <property type="entry name" value="Protein kinase-like (PK-like)"/>
    <property type="match status" value="1"/>
</dbReference>
<evidence type="ECO:0000256" key="5">
    <source>
        <dbReference type="ARBA" id="ARBA00022777"/>
    </source>
</evidence>
<keyword evidence="5" id="KW-0418">Kinase</keyword>
<comment type="caution">
    <text evidence="8">The sequence shown here is derived from an EMBL/GenBank/DDBJ whole genome shotgun (WGS) entry which is preliminary data.</text>
</comment>
<dbReference type="Gene3D" id="1.50.10.20">
    <property type="match status" value="1"/>
</dbReference>
<dbReference type="PANTHER" id="PTHR43289:SF6">
    <property type="entry name" value="SERINE_THREONINE-PROTEIN KINASE NEKL-3"/>
    <property type="match status" value="1"/>
</dbReference>
<reference evidence="8 9" key="1">
    <citation type="submission" date="2023-05" db="EMBL/GenBank/DDBJ databases">
        <title>Sequencing and Assembly of Streptomyces sp. NP73.</title>
        <authorList>
            <person name="Konwar A.N."/>
            <person name="Saikia K."/>
            <person name="Thakur D."/>
        </authorList>
    </citation>
    <scope>NUCLEOTIDE SEQUENCE [LARGE SCALE GENOMIC DNA]</scope>
    <source>
        <strain evidence="8 9">NP73</strain>
    </source>
</reference>
<accession>A0ABT7GSN1</accession>
<dbReference type="InterPro" id="IPR058053">
    <property type="entry name" value="RamC_C"/>
</dbReference>
<dbReference type="InterPro" id="IPR053524">
    <property type="entry name" value="Aerial_hyphae_peptide-synth"/>
</dbReference>
<dbReference type="EC" id="2.7.11.1" evidence="1"/>
<dbReference type="InterPro" id="IPR011009">
    <property type="entry name" value="Kinase-like_dom_sf"/>
</dbReference>
<feature type="domain" description="Protein kinase" evidence="7">
    <location>
        <begin position="226"/>
        <end position="524"/>
    </location>
</feature>
<evidence type="ECO:0000256" key="3">
    <source>
        <dbReference type="ARBA" id="ARBA00022679"/>
    </source>
</evidence>
<dbReference type="Proteomes" id="UP001223390">
    <property type="component" value="Unassembled WGS sequence"/>
</dbReference>
<dbReference type="Pfam" id="PF00069">
    <property type="entry name" value="Pkinase"/>
    <property type="match status" value="1"/>
</dbReference>
<dbReference type="SUPFAM" id="SSF158745">
    <property type="entry name" value="LanC-like"/>
    <property type="match status" value="1"/>
</dbReference>
<dbReference type="RefSeq" id="WP_285342179.1">
    <property type="nucleotide sequence ID" value="NZ_JASITI010000013.1"/>
</dbReference>
<keyword evidence="6" id="KW-0067">ATP-binding</keyword>
<protein>
    <recommendedName>
        <fullName evidence="1">non-specific serine/threonine protein kinase</fullName>
        <ecNumber evidence="1">2.7.11.1</ecNumber>
    </recommendedName>
</protein>
<evidence type="ECO:0000313" key="8">
    <source>
        <dbReference type="EMBL" id="MDK9496615.1"/>
    </source>
</evidence>
<dbReference type="CDD" id="cd04791">
    <property type="entry name" value="LanC_SerThrkinase"/>
    <property type="match status" value="1"/>
</dbReference>
<keyword evidence="9" id="KW-1185">Reference proteome</keyword>
<evidence type="ECO:0000313" key="9">
    <source>
        <dbReference type="Proteomes" id="UP001223390"/>
    </source>
</evidence>
<keyword evidence="2" id="KW-0723">Serine/threonine-protein kinase</keyword>
<dbReference type="EMBL" id="JASITI010000013">
    <property type="protein sequence ID" value="MDK9496615.1"/>
    <property type="molecule type" value="Genomic_DNA"/>
</dbReference>
<proteinExistence type="predicted"/>
<keyword evidence="3" id="KW-0808">Transferase</keyword>
<dbReference type="InterPro" id="IPR057929">
    <property type="entry name" value="RamC_N"/>
</dbReference>
<dbReference type="SMART" id="SM01260">
    <property type="entry name" value="LANC_like"/>
    <property type="match status" value="1"/>
</dbReference>
<gene>
    <name evidence="8" type="primary">lanKC</name>
    <name evidence="8" type="ORF">QEZ40_001198</name>
</gene>
<dbReference type="InterPro" id="IPR000719">
    <property type="entry name" value="Prot_kinase_dom"/>
</dbReference>
<evidence type="ECO:0000259" key="7">
    <source>
        <dbReference type="PROSITE" id="PS50011"/>
    </source>
</evidence>
<dbReference type="NCBIfam" id="NF038151">
    <property type="entry name" value="lanthi_synth_III"/>
    <property type="match status" value="1"/>
</dbReference>
<name>A0ABT7GSN1_9ACTN</name>
<dbReference type="PROSITE" id="PS50011">
    <property type="entry name" value="PROTEIN_KINASE_DOM"/>
    <property type="match status" value="1"/>
</dbReference>
<keyword evidence="4" id="KW-0547">Nucleotide-binding</keyword>
<evidence type="ECO:0000256" key="4">
    <source>
        <dbReference type="ARBA" id="ARBA00022741"/>
    </source>
</evidence>
<evidence type="ECO:0000256" key="6">
    <source>
        <dbReference type="ARBA" id="ARBA00022840"/>
    </source>
</evidence>